<dbReference type="GO" id="GO:0032259">
    <property type="term" value="P:methylation"/>
    <property type="evidence" value="ECO:0007669"/>
    <property type="project" value="UniProtKB-KW"/>
</dbReference>
<evidence type="ECO:0000313" key="2">
    <source>
        <dbReference type="EMBL" id="SEI65701.1"/>
    </source>
</evidence>
<reference evidence="3" key="1">
    <citation type="submission" date="2016-10" db="EMBL/GenBank/DDBJ databases">
        <authorList>
            <person name="Varghese N."/>
            <person name="Submissions S."/>
        </authorList>
    </citation>
    <scope>NUCLEOTIDE SEQUENCE [LARGE SCALE GENOMIC DNA]</scope>
    <source>
        <strain evidence="3">LMG 25967</strain>
    </source>
</reference>
<dbReference type="Pfam" id="PF13649">
    <property type="entry name" value="Methyltransf_25"/>
    <property type="match status" value="1"/>
</dbReference>
<dbReference type="Gene3D" id="3.40.50.150">
    <property type="entry name" value="Vaccinia Virus protein VP39"/>
    <property type="match status" value="1"/>
</dbReference>
<organism evidence="2 3">
    <name type="scientific">Pseudomonas linyingensis</name>
    <dbReference type="NCBI Taxonomy" id="915471"/>
    <lineage>
        <taxon>Bacteria</taxon>
        <taxon>Pseudomonadati</taxon>
        <taxon>Pseudomonadota</taxon>
        <taxon>Gammaproteobacteria</taxon>
        <taxon>Pseudomonadales</taxon>
        <taxon>Pseudomonadaceae</taxon>
        <taxon>Pseudomonas</taxon>
    </lineage>
</organism>
<dbReference type="RefSeq" id="WP_090306059.1">
    <property type="nucleotide sequence ID" value="NZ_FNZE01000001.1"/>
</dbReference>
<dbReference type="STRING" id="915471.SAMN05216201_101388"/>
<dbReference type="InterPro" id="IPR029063">
    <property type="entry name" value="SAM-dependent_MTases_sf"/>
</dbReference>
<sequence>MDRSRPAKPELVCSADHASASPCPDGILVGLGKRLYRWRKARLVRRALRQADEPNLVLDLSHETGSFWPVLAEHGNRVILAATASPESLSAALGAQPAALAARVKGIQGGAAAIQLHDNAVDSIFCLGLLPLLAEADQRLAILRELRRVTRDTLIVSLQLDGWRRRGIGVKRETIEEEVGRVGFDIVGRYGFLPGCSTLWVYVLRKED</sequence>
<dbReference type="OrthoDB" id="5608223at2"/>
<dbReference type="Proteomes" id="UP000242930">
    <property type="component" value="Unassembled WGS sequence"/>
</dbReference>
<dbReference type="InterPro" id="IPR041698">
    <property type="entry name" value="Methyltransf_25"/>
</dbReference>
<evidence type="ECO:0000313" key="3">
    <source>
        <dbReference type="Proteomes" id="UP000242930"/>
    </source>
</evidence>
<accession>A0A1H6SCQ7</accession>
<keyword evidence="2" id="KW-0489">Methyltransferase</keyword>
<dbReference type="EMBL" id="FNZE01000001">
    <property type="protein sequence ID" value="SEI65701.1"/>
    <property type="molecule type" value="Genomic_DNA"/>
</dbReference>
<dbReference type="GO" id="GO:0008168">
    <property type="term" value="F:methyltransferase activity"/>
    <property type="evidence" value="ECO:0007669"/>
    <property type="project" value="UniProtKB-KW"/>
</dbReference>
<proteinExistence type="predicted"/>
<name>A0A1H6SCQ7_9PSED</name>
<dbReference type="AlphaFoldDB" id="A0A1H6SCQ7"/>
<keyword evidence="2" id="KW-0808">Transferase</keyword>
<keyword evidence="3" id="KW-1185">Reference proteome</keyword>
<gene>
    <name evidence="2" type="ORF">SAMN05216201_101388</name>
</gene>
<evidence type="ECO:0000259" key="1">
    <source>
        <dbReference type="Pfam" id="PF13649"/>
    </source>
</evidence>
<feature type="domain" description="Methyltransferase" evidence="1">
    <location>
        <begin position="57"/>
        <end position="151"/>
    </location>
</feature>
<protein>
    <submittedName>
        <fullName evidence="2">Methyltransferase domain-containing protein</fullName>
    </submittedName>
</protein>
<dbReference type="SUPFAM" id="SSF53335">
    <property type="entry name" value="S-adenosyl-L-methionine-dependent methyltransferases"/>
    <property type="match status" value="1"/>
</dbReference>